<evidence type="ECO:0000256" key="3">
    <source>
        <dbReference type="ARBA" id="ARBA00022692"/>
    </source>
</evidence>
<keyword evidence="3 6" id="KW-0812">Transmembrane</keyword>
<dbReference type="InterPro" id="IPR005495">
    <property type="entry name" value="LptG/LptF_permease"/>
</dbReference>
<evidence type="ECO:0000256" key="5">
    <source>
        <dbReference type="ARBA" id="ARBA00023136"/>
    </source>
</evidence>
<dbReference type="GO" id="GO:0015920">
    <property type="term" value="P:lipopolysaccharide transport"/>
    <property type="evidence" value="ECO:0007669"/>
    <property type="project" value="TreeGrafter"/>
</dbReference>
<dbReference type="OrthoDB" id="9780716at2"/>
<dbReference type="GO" id="GO:0043190">
    <property type="term" value="C:ATP-binding cassette (ABC) transporter complex"/>
    <property type="evidence" value="ECO:0007669"/>
    <property type="project" value="TreeGrafter"/>
</dbReference>
<evidence type="ECO:0000256" key="2">
    <source>
        <dbReference type="ARBA" id="ARBA00022475"/>
    </source>
</evidence>
<dbReference type="Proteomes" id="UP000236199">
    <property type="component" value="Unassembled WGS sequence"/>
</dbReference>
<feature type="transmembrane region" description="Helical" evidence="6">
    <location>
        <begin position="12"/>
        <end position="33"/>
    </location>
</feature>
<feature type="transmembrane region" description="Helical" evidence="6">
    <location>
        <begin position="99"/>
        <end position="118"/>
    </location>
</feature>
<protein>
    <recommendedName>
        <fullName evidence="9">Permease</fullName>
    </recommendedName>
</protein>
<keyword evidence="2" id="KW-1003">Cell membrane</keyword>
<feature type="transmembrane region" description="Helical" evidence="6">
    <location>
        <begin position="302"/>
        <end position="322"/>
    </location>
</feature>
<feature type="transmembrane region" description="Helical" evidence="6">
    <location>
        <begin position="53"/>
        <end position="78"/>
    </location>
</feature>
<keyword evidence="5 6" id="KW-0472">Membrane</keyword>
<gene>
    <name evidence="7" type="ORF">X928_09775</name>
</gene>
<name>A0A2K1P3R9_9BACT</name>
<dbReference type="PANTHER" id="PTHR33529:SF6">
    <property type="entry name" value="YJGP_YJGQ FAMILY PERMEASE"/>
    <property type="match status" value="1"/>
</dbReference>
<feature type="transmembrane region" description="Helical" evidence="6">
    <location>
        <begin position="366"/>
        <end position="385"/>
    </location>
</feature>
<reference evidence="7 8" key="1">
    <citation type="submission" date="2013-12" db="EMBL/GenBank/DDBJ databases">
        <title>Comparative genomics of Petrotoga isolates.</title>
        <authorList>
            <person name="Nesbo C.L."/>
            <person name="Charchuk R."/>
            <person name="Chow K."/>
        </authorList>
    </citation>
    <scope>NUCLEOTIDE SEQUENCE [LARGE SCALE GENOMIC DNA]</scope>
    <source>
        <strain evidence="7 8">DSM 10691</strain>
    </source>
</reference>
<organism evidence="7 8">
    <name type="scientific">Petrotoga miotherma DSM 10691</name>
    <dbReference type="NCBI Taxonomy" id="1434326"/>
    <lineage>
        <taxon>Bacteria</taxon>
        <taxon>Thermotogati</taxon>
        <taxon>Thermotogota</taxon>
        <taxon>Thermotogae</taxon>
        <taxon>Petrotogales</taxon>
        <taxon>Petrotogaceae</taxon>
        <taxon>Petrotoga</taxon>
    </lineage>
</organism>
<proteinExistence type="predicted"/>
<evidence type="ECO:0000313" key="8">
    <source>
        <dbReference type="Proteomes" id="UP000236199"/>
    </source>
</evidence>
<evidence type="ECO:0000313" key="7">
    <source>
        <dbReference type="EMBL" id="PNR97432.1"/>
    </source>
</evidence>
<dbReference type="RefSeq" id="WP_103079509.1">
    <property type="nucleotide sequence ID" value="NZ_AZRM01000064.1"/>
</dbReference>
<feature type="transmembrane region" description="Helical" evidence="6">
    <location>
        <begin position="334"/>
        <end position="354"/>
    </location>
</feature>
<feature type="transmembrane region" description="Helical" evidence="6">
    <location>
        <begin position="275"/>
        <end position="295"/>
    </location>
</feature>
<dbReference type="Pfam" id="PF03739">
    <property type="entry name" value="LptF_LptG"/>
    <property type="match status" value="1"/>
</dbReference>
<dbReference type="PANTHER" id="PTHR33529">
    <property type="entry name" value="SLR0882 PROTEIN-RELATED"/>
    <property type="match status" value="1"/>
</dbReference>
<comment type="caution">
    <text evidence="7">The sequence shown here is derived from an EMBL/GenBank/DDBJ whole genome shotgun (WGS) entry which is preliminary data.</text>
</comment>
<keyword evidence="4 6" id="KW-1133">Transmembrane helix</keyword>
<evidence type="ECO:0000256" key="4">
    <source>
        <dbReference type="ARBA" id="ARBA00022989"/>
    </source>
</evidence>
<evidence type="ECO:0000256" key="6">
    <source>
        <dbReference type="SAM" id="Phobius"/>
    </source>
</evidence>
<dbReference type="EMBL" id="AZRM01000064">
    <property type="protein sequence ID" value="PNR97432.1"/>
    <property type="molecule type" value="Genomic_DNA"/>
</dbReference>
<evidence type="ECO:0000256" key="1">
    <source>
        <dbReference type="ARBA" id="ARBA00004651"/>
    </source>
</evidence>
<comment type="subcellular location">
    <subcellularLocation>
        <location evidence="1">Cell membrane</location>
        <topology evidence="1">Multi-pass membrane protein</topology>
    </subcellularLocation>
</comment>
<keyword evidence="8" id="KW-1185">Reference proteome</keyword>
<sequence length="1153" mass="133623">MKKLFKYVSKEFIPPFFMGLIAFIVFVSLELLYQLSEIIVRNNVGFSKLLILIWYHLPYFISMGIPVGVLFGIFWVISKLSSANEIIALQTLGIPMKKLIIPFMTISLLLSFFTFALFNTIVPVSNYKAKEAMALYVYQRPQAQIEENQFVDVGDGRYLFVKQIDRESGILYDVLLYEVKNDYTAVFNAQQAQKGPDGWYMKNGRMFRTNEDGFLDLDITFDQLQLDIQEDVEEFLNFSKSANEMTSKELKEKITTFSKLGLDVSGLIVSYQSKFANSLAPLVICILGIALSLFLNLTSKSWSVITTFVLVIIYQGSGAWLSALGKEHIINPTISVWIPNIIFGIIGIFLFLMLDTRVSYKLLEPLKRVFSIILFIFVGSSFFSAPVNITSEDFYLKDDMLFLEGNVYVEYEGSTIKADSAQGELNEDGTIKAATFFGDITYLYEDTSIQASEITVNFEEDSAVFLNSYTIQKYKAEKEVDVRIWSESMEKPMQENIIETNQTKLTTCEDCITYYFSARKVDIFPGYFLIARDVVLSFFGVPVLYLPFYFQSLSEDEEEPMSLTFGYDNNEFFLLTEINYKFENGSKVHLSYNTINDLATSETDKEVTLKYGVPFLYGSLNLFTGLNSPDTYNNNLGVSYQFFEDNKESEIAKLEFQLEPSTKDKSLLLNIPKLETNLGDLKNIKSHIYWDSKGFDDILFLNVESQAFQKRYGRSLISLSKLKLNSHSYGDISDLSMDQIWDTKESEIDVEGKYNFYETFARMYGDFDYAYTTVATETTKNRLTTKNTFSYTDTLYEIDRNNFDLKFNMEDAIHFNYYNDFIPGETYSSGKSLFDYSLEPGFDISLGVFEFGNSLEYIKVLENSLTPSATDELNYNDYVGYSFSIFEKNFTNSAKLSRSFDLKNAENFPNLQEMELQTQTNINLLNTKNTLQTQTEFDITNPDTIQPDTTNVKLTNVIGLLTHRSEFDYHHQEEIKVDYIENREILRYNRNRLQLDYSYYFHEQTFTKKIPELLTYFLFYYEGNKIYGDFDMKEEYTVYDLDLNFLEKNSNYSFGIDTTYRISESLETGFDINNRDKSEFAKITFDYNIENQSWDFTEFEIQKKIICWTLNIQSKFSLLPQFDLASLRISFFINYIPDKNISYGDEGFEFGLM</sequence>
<accession>A0A2K1P3R9</accession>
<evidence type="ECO:0008006" key="9">
    <source>
        <dbReference type="Google" id="ProtNLM"/>
    </source>
</evidence>
<dbReference type="AlphaFoldDB" id="A0A2K1P3R9"/>